<sequence>MNATDQPDDSSAHVDKGKQRAQDPTERTPLLGSSSALLNDAAASIPADSHRRLRATLTTVFLVSLSICIVLFVFLALLALSYASKASNLKPEDIVNHHLVFAGPDKVDVLNVTKEGVWLHVHGRIGLDAGKAIDINTDLEDGPLRELWKAIGRWSVCTLDRVSVNMSTITVTPEYGTAPLVLLDIAPLELPLSVDPPEDLTWLTPVSMPVHVQLTANNTHVIEFLKDSWRTGILSVRAEVGQARVRGGGLDRTSWRSTFHGQLSNIRTSIHIKIPSIPGLPHQLPFPALSNLIALQSFNISSHPNNLNLAATASILTPTKLSLSAPSLPFLVSLPASATPLASVSSFPTTITYPNTTLSIEGHILPIAASALPALAEFLARYLSGESNTIQITTPLLPGYEVSAEFPAPDPRPQILRDVTIKDMKIRPVGTIFVASGIVQGRIVLPAGMHMHLDVEYVLPDVLVFDGEVPPAPEPGYLRAQVAAPLRGRGGRGDAPPMPEEPPLPNPLPDRAFAHIRPDAWLPAVSAPMEPEEGMGAAYAVSARVVDVPLEVLPGRQKEFSNFVGKVIFGSEGATAGLLGSAAVAVTVEGLPLDAPGRKAGEIALAGLPFQGSVHIKKR</sequence>
<feature type="compositionally biased region" description="Basic and acidic residues" evidence="1">
    <location>
        <begin position="10"/>
        <end position="26"/>
    </location>
</feature>
<evidence type="ECO:0000313" key="3">
    <source>
        <dbReference type="EMBL" id="KJA23968.1"/>
    </source>
</evidence>
<keyword evidence="2" id="KW-0472">Membrane</keyword>
<dbReference type="EMBL" id="KN817540">
    <property type="protein sequence ID" value="KJA23968.1"/>
    <property type="molecule type" value="Genomic_DNA"/>
</dbReference>
<keyword evidence="2" id="KW-0812">Transmembrane</keyword>
<evidence type="ECO:0000313" key="4">
    <source>
        <dbReference type="Proteomes" id="UP000054270"/>
    </source>
</evidence>
<dbReference type="OMA" id="WKAIGRW"/>
<protein>
    <submittedName>
        <fullName evidence="3">Uncharacterized protein</fullName>
    </submittedName>
</protein>
<dbReference type="Proteomes" id="UP000054270">
    <property type="component" value="Unassembled WGS sequence"/>
</dbReference>
<organism evidence="3 4">
    <name type="scientific">Hypholoma sublateritium (strain FD-334 SS-4)</name>
    <dbReference type="NCBI Taxonomy" id="945553"/>
    <lineage>
        <taxon>Eukaryota</taxon>
        <taxon>Fungi</taxon>
        <taxon>Dikarya</taxon>
        <taxon>Basidiomycota</taxon>
        <taxon>Agaricomycotina</taxon>
        <taxon>Agaricomycetes</taxon>
        <taxon>Agaricomycetidae</taxon>
        <taxon>Agaricales</taxon>
        <taxon>Agaricineae</taxon>
        <taxon>Strophariaceae</taxon>
        <taxon>Hypholoma</taxon>
    </lineage>
</organism>
<dbReference type="OrthoDB" id="10039566at2759"/>
<feature type="compositionally biased region" description="Pro residues" evidence="1">
    <location>
        <begin position="496"/>
        <end position="507"/>
    </location>
</feature>
<name>A0A0D2MJT5_HYPSF</name>
<evidence type="ECO:0000256" key="2">
    <source>
        <dbReference type="SAM" id="Phobius"/>
    </source>
</evidence>
<dbReference type="STRING" id="945553.A0A0D2MJT5"/>
<feature type="region of interest" description="Disordered" evidence="1">
    <location>
        <begin position="1"/>
        <end position="32"/>
    </location>
</feature>
<keyword evidence="4" id="KW-1185">Reference proteome</keyword>
<feature type="transmembrane region" description="Helical" evidence="2">
    <location>
        <begin position="60"/>
        <end position="83"/>
    </location>
</feature>
<reference evidence="4" key="1">
    <citation type="submission" date="2014-04" db="EMBL/GenBank/DDBJ databases">
        <title>Evolutionary Origins and Diversification of the Mycorrhizal Mutualists.</title>
        <authorList>
            <consortium name="DOE Joint Genome Institute"/>
            <consortium name="Mycorrhizal Genomics Consortium"/>
            <person name="Kohler A."/>
            <person name="Kuo A."/>
            <person name="Nagy L.G."/>
            <person name="Floudas D."/>
            <person name="Copeland A."/>
            <person name="Barry K.W."/>
            <person name="Cichocki N."/>
            <person name="Veneault-Fourrey C."/>
            <person name="LaButti K."/>
            <person name="Lindquist E.A."/>
            <person name="Lipzen A."/>
            <person name="Lundell T."/>
            <person name="Morin E."/>
            <person name="Murat C."/>
            <person name="Riley R."/>
            <person name="Ohm R."/>
            <person name="Sun H."/>
            <person name="Tunlid A."/>
            <person name="Henrissat B."/>
            <person name="Grigoriev I.V."/>
            <person name="Hibbett D.S."/>
            <person name="Martin F."/>
        </authorList>
    </citation>
    <scope>NUCLEOTIDE SEQUENCE [LARGE SCALE GENOMIC DNA]</scope>
    <source>
        <strain evidence="4">FD-334 SS-4</strain>
    </source>
</reference>
<keyword evidence="2" id="KW-1133">Transmembrane helix</keyword>
<feature type="region of interest" description="Disordered" evidence="1">
    <location>
        <begin position="488"/>
        <end position="507"/>
    </location>
</feature>
<proteinExistence type="predicted"/>
<gene>
    <name evidence="3" type="ORF">HYPSUDRAFT_137221</name>
</gene>
<dbReference type="AlphaFoldDB" id="A0A0D2MJT5"/>
<evidence type="ECO:0000256" key="1">
    <source>
        <dbReference type="SAM" id="MobiDB-lite"/>
    </source>
</evidence>
<accession>A0A0D2MJT5</accession>